<protein>
    <submittedName>
        <fullName evidence="4">ATP-dependent DNA helicase</fullName>
    </submittedName>
</protein>
<evidence type="ECO:0000259" key="3">
    <source>
        <dbReference type="Pfam" id="PF08220"/>
    </source>
</evidence>
<accession>A0A0E3LW23</accession>
<dbReference type="InterPro" id="IPR036390">
    <property type="entry name" value="WH_DNA-bd_sf"/>
</dbReference>
<keyword evidence="4" id="KW-0347">Helicase</keyword>
<evidence type="ECO:0000256" key="2">
    <source>
        <dbReference type="ARBA" id="ARBA00023163"/>
    </source>
</evidence>
<organism evidence="4 5">
    <name type="scientific">Methanosarcina mazei LYC</name>
    <dbReference type="NCBI Taxonomy" id="1434114"/>
    <lineage>
        <taxon>Archaea</taxon>
        <taxon>Methanobacteriati</taxon>
        <taxon>Methanobacteriota</taxon>
        <taxon>Stenosarchaea group</taxon>
        <taxon>Methanomicrobia</taxon>
        <taxon>Methanosarcinales</taxon>
        <taxon>Methanosarcinaceae</taxon>
        <taxon>Methanosarcina</taxon>
    </lineage>
</organism>
<dbReference type="SUPFAM" id="SSF46785">
    <property type="entry name" value="Winged helix' DNA-binding domain"/>
    <property type="match status" value="1"/>
</dbReference>
<dbReference type="GO" id="GO:0003700">
    <property type="term" value="F:DNA-binding transcription factor activity"/>
    <property type="evidence" value="ECO:0007669"/>
    <property type="project" value="InterPro"/>
</dbReference>
<dbReference type="GO" id="GO:0004386">
    <property type="term" value="F:helicase activity"/>
    <property type="evidence" value="ECO:0007669"/>
    <property type="project" value="UniProtKB-KW"/>
</dbReference>
<keyword evidence="4" id="KW-0547">Nucleotide-binding</keyword>
<dbReference type="AlphaFoldDB" id="A0A0E3LW23"/>
<dbReference type="InterPro" id="IPR036388">
    <property type="entry name" value="WH-like_DNA-bd_sf"/>
</dbReference>
<keyword evidence="1" id="KW-0805">Transcription regulation</keyword>
<dbReference type="PANTHER" id="PTHR30595:SF6">
    <property type="entry name" value="SCHLAFEN ALBA-2 DOMAIN-CONTAINING PROTEIN"/>
    <property type="match status" value="1"/>
</dbReference>
<reference evidence="4 5" key="1">
    <citation type="submission" date="2014-07" db="EMBL/GenBank/DDBJ databases">
        <title>Methanogenic archaea and the global carbon cycle.</title>
        <authorList>
            <person name="Henriksen J.R."/>
            <person name="Luke J."/>
            <person name="Reinhart S."/>
            <person name="Benedict M.N."/>
            <person name="Youngblut N.D."/>
            <person name="Metcalf M.E."/>
            <person name="Whitaker R.J."/>
            <person name="Metcalf W.W."/>
        </authorList>
    </citation>
    <scope>NUCLEOTIDE SEQUENCE [LARGE SCALE GENOMIC DNA]</scope>
    <source>
        <strain evidence="4 5">LYC</strain>
    </source>
</reference>
<dbReference type="Gene3D" id="1.10.10.10">
    <property type="entry name" value="Winged helix-like DNA-binding domain superfamily/Winged helix DNA-binding domain"/>
    <property type="match status" value="1"/>
</dbReference>
<dbReference type="HOGENOM" id="CLU_2581459_0_0_2"/>
<dbReference type="PATRIC" id="fig|1434114.4.peg.1862"/>
<dbReference type="PANTHER" id="PTHR30595">
    <property type="entry name" value="GLPR-RELATED TRANSCRIPTIONAL REPRESSOR"/>
    <property type="match status" value="1"/>
</dbReference>
<sequence>MVTPAIEAQLNERQKEILKRVVETGSVTTGWCMETLNISRDTAHRNLVDLAKSDILVSQGSGRGVIYVLRENISDSEIIR</sequence>
<dbReference type="EMBL" id="CP009513">
    <property type="protein sequence ID" value="AKB68021.1"/>
    <property type="molecule type" value="Genomic_DNA"/>
</dbReference>
<feature type="domain" description="HTH deoR-type" evidence="3">
    <location>
        <begin position="13"/>
        <end position="56"/>
    </location>
</feature>
<evidence type="ECO:0000256" key="1">
    <source>
        <dbReference type="ARBA" id="ARBA00023015"/>
    </source>
</evidence>
<dbReference type="InterPro" id="IPR001034">
    <property type="entry name" value="DeoR_HTH"/>
</dbReference>
<evidence type="ECO:0000313" key="4">
    <source>
        <dbReference type="EMBL" id="AKB68021.1"/>
    </source>
</evidence>
<dbReference type="Proteomes" id="UP000033063">
    <property type="component" value="Chromosome"/>
</dbReference>
<keyword evidence="2" id="KW-0804">Transcription</keyword>
<keyword evidence="4" id="KW-0067">ATP-binding</keyword>
<name>A0A0E3LW23_METMZ</name>
<evidence type="ECO:0000313" key="5">
    <source>
        <dbReference type="Proteomes" id="UP000033063"/>
    </source>
</evidence>
<keyword evidence="4" id="KW-0378">Hydrolase</keyword>
<gene>
    <name evidence="4" type="ORF">MSMAL_1478</name>
</gene>
<proteinExistence type="predicted"/>
<dbReference type="Pfam" id="PF08220">
    <property type="entry name" value="HTH_DeoR"/>
    <property type="match status" value="1"/>
</dbReference>